<dbReference type="RefSeq" id="WP_281833348.1">
    <property type="nucleotide sequence ID" value="NZ_BSDY01000002.1"/>
</dbReference>
<protein>
    <recommendedName>
        <fullName evidence="3">HutD protein</fullName>
    </recommendedName>
</protein>
<evidence type="ECO:0000313" key="2">
    <source>
        <dbReference type="Proteomes" id="UP001144471"/>
    </source>
</evidence>
<name>A0A9W6LLX3_9FUSO</name>
<dbReference type="Gene3D" id="2.60.120.10">
    <property type="entry name" value="Jelly Rolls"/>
    <property type="match status" value="1"/>
</dbReference>
<keyword evidence="2" id="KW-1185">Reference proteome</keyword>
<dbReference type="EMBL" id="BSDY01000002">
    <property type="protein sequence ID" value="GLI55097.1"/>
    <property type="molecule type" value="Genomic_DNA"/>
</dbReference>
<dbReference type="SUPFAM" id="SSF51182">
    <property type="entry name" value="RmlC-like cupins"/>
    <property type="match status" value="1"/>
</dbReference>
<gene>
    <name evidence="1" type="ORF">PM10SUCC1_06120</name>
</gene>
<evidence type="ECO:0000313" key="1">
    <source>
        <dbReference type="EMBL" id="GLI55097.1"/>
    </source>
</evidence>
<dbReference type="InterPro" id="IPR014710">
    <property type="entry name" value="RmlC-like_jellyroll"/>
</dbReference>
<dbReference type="InterPro" id="IPR011051">
    <property type="entry name" value="RmlC_Cupin_sf"/>
</dbReference>
<sequence length="175" mass="20463">MDRKNLRNIEGRPWSGGTTREIYRDQEDFNLRISSAVIDPGASKFSDYSGYRRILKVLEGEVNLRKQEEIIKLDRERVLLFGGEEDIYSESSSSVLDFNVIFREDRVKPSFLEVRKKATLITRDIVFILSLEEGSKVEFKGSCSTLDRYDLFLLREEEEKHMELIGKFIVVTWNI</sequence>
<dbReference type="PANTHER" id="PTHR37943:SF1">
    <property type="entry name" value="PROTEIN VES"/>
    <property type="match status" value="1"/>
</dbReference>
<reference evidence="1" key="1">
    <citation type="submission" date="2022-12" db="EMBL/GenBank/DDBJ databases">
        <title>Reference genome sequencing for broad-spectrum identification of bacterial and archaeal isolates by mass spectrometry.</title>
        <authorList>
            <person name="Sekiguchi Y."/>
            <person name="Tourlousse D.M."/>
        </authorList>
    </citation>
    <scope>NUCLEOTIDE SEQUENCE</scope>
    <source>
        <strain evidence="1">10succ1</strain>
    </source>
</reference>
<comment type="caution">
    <text evidence="1">The sequence shown here is derived from an EMBL/GenBank/DDBJ whole genome shotgun (WGS) entry which is preliminary data.</text>
</comment>
<dbReference type="Pfam" id="PF05962">
    <property type="entry name" value="HutD"/>
    <property type="match status" value="1"/>
</dbReference>
<organism evidence="1 2">
    <name type="scientific">Propionigenium maris DSM 9537</name>
    <dbReference type="NCBI Taxonomy" id="1123000"/>
    <lineage>
        <taxon>Bacteria</taxon>
        <taxon>Fusobacteriati</taxon>
        <taxon>Fusobacteriota</taxon>
        <taxon>Fusobacteriia</taxon>
        <taxon>Fusobacteriales</taxon>
        <taxon>Fusobacteriaceae</taxon>
        <taxon>Propionigenium</taxon>
    </lineage>
</organism>
<accession>A0A9W6LLX3</accession>
<evidence type="ECO:0008006" key="3">
    <source>
        <dbReference type="Google" id="ProtNLM"/>
    </source>
</evidence>
<dbReference type="InterPro" id="IPR010282">
    <property type="entry name" value="Uncharacterised_HutD/Ves"/>
</dbReference>
<proteinExistence type="predicted"/>
<dbReference type="Proteomes" id="UP001144471">
    <property type="component" value="Unassembled WGS sequence"/>
</dbReference>
<dbReference type="AlphaFoldDB" id="A0A9W6LLX3"/>
<dbReference type="PANTHER" id="PTHR37943">
    <property type="entry name" value="PROTEIN VES"/>
    <property type="match status" value="1"/>
</dbReference>